<dbReference type="NCBIfam" id="TIGR01392">
    <property type="entry name" value="homoserO_Ac_trn"/>
    <property type="match status" value="1"/>
</dbReference>
<evidence type="ECO:0000256" key="1">
    <source>
        <dbReference type="ARBA" id="ARBA00022679"/>
    </source>
</evidence>
<dbReference type="Gene3D" id="1.10.1740.110">
    <property type="match status" value="1"/>
</dbReference>
<gene>
    <name evidence="3" type="ORF">METZ01_LOCUS227122</name>
</gene>
<keyword evidence="1" id="KW-0808">Transferase</keyword>
<dbReference type="AlphaFoldDB" id="A0A382GGI1"/>
<organism evidence="3">
    <name type="scientific">marine metagenome</name>
    <dbReference type="NCBI Taxonomy" id="408172"/>
    <lineage>
        <taxon>unclassified sequences</taxon>
        <taxon>metagenomes</taxon>
        <taxon>ecological metagenomes</taxon>
    </lineage>
</organism>
<dbReference type="Gene3D" id="3.40.50.1820">
    <property type="entry name" value="alpha/beta hydrolase"/>
    <property type="match status" value="1"/>
</dbReference>
<dbReference type="GO" id="GO:0009086">
    <property type="term" value="P:methionine biosynthetic process"/>
    <property type="evidence" value="ECO:0007669"/>
    <property type="project" value="TreeGrafter"/>
</dbReference>
<protein>
    <recommendedName>
        <fullName evidence="2">AB hydrolase-1 domain-containing protein</fullName>
    </recommendedName>
</protein>
<accession>A0A382GGI1</accession>
<feature type="non-terminal residue" evidence="3">
    <location>
        <position position="1"/>
    </location>
</feature>
<dbReference type="GO" id="GO:0009092">
    <property type="term" value="P:homoserine metabolic process"/>
    <property type="evidence" value="ECO:0007669"/>
    <property type="project" value="TreeGrafter"/>
</dbReference>
<sequence length="289" mass="32849">IDTQKYFVVSLNNIGGCHGSTGPTTILSKTKKPFGSSFPEVSVIDWVNTQYLLMNYLKIECWEMVAGGSLGGMQALQWAISYPNKIKKAAVIAASPRISSQNIALNEVAREIIRKDENFHDGNYMQNNTKPKKGLKAARMLGHITYLSESNMSKRFGRRLQDPVTKLDEKINYEVENYLQYKGEQFSETFDANSYILMTKAMDGFDPAKKFNGDLVKCFKKIKARLLIASFNSDWLFPKEYSMEIQIAAIKAEIKSSYIELEGDYGHDSFLYYSDEYSTALKSFLENNE</sequence>
<dbReference type="PIRSF" id="PIRSF000443">
    <property type="entry name" value="Homoser_Ac_trans"/>
    <property type="match status" value="1"/>
</dbReference>
<dbReference type="EMBL" id="UINC01055418">
    <property type="protein sequence ID" value="SVB74268.1"/>
    <property type="molecule type" value="Genomic_DNA"/>
</dbReference>
<dbReference type="InterPro" id="IPR008220">
    <property type="entry name" value="HAT_MetX-like"/>
</dbReference>
<name>A0A382GGI1_9ZZZZ</name>
<dbReference type="Pfam" id="PF00561">
    <property type="entry name" value="Abhydrolase_1"/>
    <property type="match status" value="1"/>
</dbReference>
<dbReference type="NCBIfam" id="NF001209">
    <property type="entry name" value="PRK00175.1"/>
    <property type="match status" value="1"/>
</dbReference>
<dbReference type="GO" id="GO:0004414">
    <property type="term" value="F:homoserine O-acetyltransferase activity"/>
    <property type="evidence" value="ECO:0007669"/>
    <property type="project" value="TreeGrafter"/>
</dbReference>
<dbReference type="PANTHER" id="PTHR32268:SF11">
    <property type="entry name" value="HOMOSERINE O-ACETYLTRANSFERASE"/>
    <property type="match status" value="1"/>
</dbReference>
<dbReference type="SUPFAM" id="SSF53474">
    <property type="entry name" value="alpha/beta-Hydrolases"/>
    <property type="match status" value="1"/>
</dbReference>
<proteinExistence type="predicted"/>
<feature type="domain" description="AB hydrolase-1" evidence="2">
    <location>
        <begin position="4"/>
        <end position="271"/>
    </location>
</feature>
<evidence type="ECO:0000313" key="3">
    <source>
        <dbReference type="EMBL" id="SVB74268.1"/>
    </source>
</evidence>
<dbReference type="InterPro" id="IPR000073">
    <property type="entry name" value="AB_hydrolase_1"/>
</dbReference>
<dbReference type="InterPro" id="IPR029058">
    <property type="entry name" value="AB_hydrolase_fold"/>
</dbReference>
<evidence type="ECO:0000259" key="2">
    <source>
        <dbReference type="Pfam" id="PF00561"/>
    </source>
</evidence>
<dbReference type="PANTHER" id="PTHR32268">
    <property type="entry name" value="HOMOSERINE O-ACETYLTRANSFERASE"/>
    <property type="match status" value="1"/>
</dbReference>
<reference evidence="3" key="1">
    <citation type="submission" date="2018-05" db="EMBL/GenBank/DDBJ databases">
        <authorList>
            <person name="Lanie J.A."/>
            <person name="Ng W.-L."/>
            <person name="Kazmierczak K.M."/>
            <person name="Andrzejewski T.M."/>
            <person name="Davidsen T.M."/>
            <person name="Wayne K.J."/>
            <person name="Tettelin H."/>
            <person name="Glass J.I."/>
            <person name="Rusch D."/>
            <person name="Podicherti R."/>
            <person name="Tsui H.-C.T."/>
            <person name="Winkler M.E."/>
        </authorList>
    </citation>
    <scope>NUCLEOTIDE SEQUENCE</scope>
</reference>